<dbReference type="SUPFAM" id="SSF89392">
    <property type="entry name" value="Prokaryotic lipoproteins and lipoprotein localization factors"/>
    <property type="match status" value="1"/>
</dbReference>
<comment type="caution">
    <text evidence="1">The sequence shown here is derived from an EMBL/GenBank/DDBJ whole genome shotgun (WGS) entry which is preliminary data.</text>
</comment>
<dbReference type="Proteomes" id="UP000535890">
    <property type="component" value="Unassembled WGS sequence"/>
</dbReference>
<dbReference type="Gene3D" id="2.50.20.20">
    <property type="match status" value="1"/>
</dbReference>
<name>A0A7Y9J677_9PSEU</name>
<dbReference type="PROSITE" id="PS51257">
    <property type="entry name" value="PROKAR_LIPOPROTEIN"/>
    <property type="match status" value="1"/>
</dbReference>
<reference evidence="1 2" key="1">
    <citation type="submission" date="2020-07" db="EMBL/GenBank/DDBJ databases">
        <title>Sequencing the genomes of 1000 actinobacteria strains.</title>
        <authorList>
            <person name="Klenk H.-P."/>
        </authorList>
    </citation>
    <scope>NUCLEOTIDE SEQUENCE [LARGE SCALE GENOMIC DNA]</scope>
    <source>
        <strain evidence="1 2">DSM 45772</strain>
    </source>
</reference>
<sequence>MRVFVVVLVLLGVLSGCTSLGLGRDDTAAGQAARPGATTDAGAAESIRTAARATAAADGATVRVASSGPARDRSITTTGSGVLDFRGRTASTALRLGDLGRVDALAVGRTAYGALPPRAINDISRGRQWVAVALDDVDTGLFADTVIQLGYGLTGNPADLMTLLLAIRDEVVVVGPETIADVPTVHLRGTVDLARLRAIAPDLGPVVDRARTELQLTTLPVDVWLDTEGKVRQVTETLVPGQASTTTTLTDLLPQATVVAPPAEIVRDLFRELRARGGFAP</sequence>
<dbReference type="EMBL" id="JACCBN010000001">
    <property type="protein sequence ID" value="NYD36953.1"/>
    <property type="molecule type" value="Genomic_DNA"/>
</dbReference>
<dbReference type="InterPro" id="IPR029046">
    <property type="entry name" value="LolA/LolB/LppX"/>
</dbReference>
<organism evidence="1 2">
    <name type="scientific">Actinomycetospora corticicola</name>
    <dbReference type="NCBI Taxonomy" id="663602"/>
    <lineage>
        <taxon>Bacteria</taxon>
        <taxon>Bacillati</taxon>
        <taxon>Actinomycetota</taxon>
        <taxon>Actinomycetes</taxon>
        <taxon>Pseudonocardiales</taxon>
        <taxon>Pseudonocardiaceae</taxon>
        <taxon>Actinomycetospora</taxon>
    </lineage>
</organism>
<evidence type="ECO:0008006" key="3">
    <source>
        <dbReference type="Google" id="ProtNLM"/>
    </source>
</evidence>
<keyword evidence="2" id="KW-1185">Reference proteome</keyword>
<evidence type="ECO:0000313" key="2">
    <source>
        <dbReference type="Proteomes" id="UP000535890"/>
    </source>
</evidence>
<dbReference type="AlphaFoldDB" id="A0A7Y9J677"/>
<proteinExistence type="predicted"/>
<protein>
    <recommendedName>
        <fullName evidence="3">LppX_LprAFG lipoprotein</fullName>
    </recommendedName>
</protein>
<accession>A0A7Y9J677</accession>
<dbReference type="RefSeq" id="WP_179794556.1">
    <property type="nucleotide sequence ID" value="NZ_BAABHP010000021.1"/>
</dbReference>
<evidence type="ECO:0000313" key="1">
    <source>
        <dbReference type="EMBL" id="NYD36953.1"/>
    </source>
</evidence>
<gene>
    <name evidence="1" type="ORF">BJ983_003055</name>
</gene>